<dbReference type="InterPro" id="IPR015414">
    <property type="entry name" value="TMEM64"/>
</dbReference>
<gene>
    <name evidence="8" type="primary">ydjZ</name>
    <name evidence="8" type="ORF">SCFA_140003</name>
</gene>
<dbReference type="PANTHER" id="PTHR12677">
    <property type="entry name" value="GOLGI APPARATUS MEMBRANE PROTEIN TVP38-RELATED"/>
    <property type="match status" value="1"/>
</dbReference>
<feature type="transmembrane region" description="Helical" evidence="6">
    <location>
        <begin position="6"/>
        <end position="29"/>
    </location>
</feature>
<dbReference type="GO" id="GO:0005886">
    <property type="term" value="C:plasma membrane"/>
    <property type="evidence" value="ECO:0007669"/>
    <property type="project" value="UniProtKB-SubCell"/>
</dbReference>
<comment type="subcellular location">
    <subcellularLocation>
        <location evidence="1">Cell membrane</location>
        <topology evidence="1">Multi-pass membrane protein</topology>
    </subcellularLocation>
</comment>
<evidence type="ECO:0000256" key="1">
    <source>
        <dbReference type="ARBA" id="ARBA00004651"/>
    </source>
</evidence>
<dbReference type="AlphaFoldDB" id="A0A485LVJ3"/>
<dbReference type="PANTHER" id="PTHR12677:SF59">
    <property type="entry name" value="GOLGI APPARATUS MEMBRANE PROTEIN TVP38-RELATED"/>
    <property type="match status" value="1"/>
</dbReference>
<accession>A0A485LVJ3</accession>
<proteinExistence type="predicted"/>
<keyword evidence="4 6" id="KW-1133">Transmembrane helix</keyword>
<dbReference type="InterPro" id="IPR032816">
    <property type="entry name" value="VTT_dom"/>
</dbReference>
<evidence type="ECO:0000313" key="8">
    <source>
        <dbReference type="EMBL" id="VFU11840.1"/>
    </source>
</evidence>
<feature type="domain" description="VTT" evidence="7">
    <location>
        <begin position="37"/>
        <end position="153"/>
    </location>
</feature>
<evidence type="ECO:0000256" key="5">
    <source>
        <dbReference type="ARBA" id="ARBA00023136"/>
    </source>
</evidence>
<protein>
    <submittedName>
        <fullName evidence="8">TVP38/TMEM64 family inner membrane protein YdjZ</fullName>
    </submittedName>
</protein>
<feature type="transmembrane region" description="Helical" evidence="6">
    <location>
        <begin position="100"/>
        <end position="119"/>
    </location>
</feature>
<keyword evidence="5 6" id="KW-0472">Membrane</keyword>
<evidence type="ECO:0000259" key="7">
    <source>
        <dbReference type="Pfam" id="PF09335"/>
    </source>
</evidence>
<name>A0A485LVJ3_9ZZZZ</name>
<feature type="transmembrane region" description="Helical" evidence="6">
    <location>
        <begin position="131"/>
        <end position="157"/>
    </location>
</feature>
<feature type="transmembrane region" description="Helical" evidence="6">
    <location>
        <begin position="164"/>
        <end position="183"/>
    </location>
</feature>
<dbReference type="Pfam" id="PF09335">
    <property type="entry name" value="VTT_dom"/>
    <property type="match status" value="1"/>
</dbReference>
<keyword evidence="2" id="KW-1003">Cell membrane</keyword>
<evidence type="ECO:0000256" key="6">
    <source>
        <dbReference type="SAM" id="Phobius"/>
    </source>
</evidence>
<evidence type="ECO:0000256" key="2">
    <source>
        <dbReference type="ARBA" id="ARBA00022475"/>
    </source>
</evidence>
<keyword evidence="3 6" id="KW-0812">Transmembrane</keyword>
<reference evidence="8" key="1">
    <citation type="submission" date="2019-03" db="EMBL/GenBank/DDBJ databases">
        <authorList>
            <person name="Hao L."/>
        </authorList>
    </citation>
    <scope>NUCLEOTIDE SEQUENCE</scope>
</reference>
<sequence>MDFNNYAYVIAYVNQFGAFAPLVFFLLFVAQAMLPVFPYVLLAAAGGFLFGFQQGVLLSWSGALTGASLAYWICRWFGIGNFLNKYYLRSGYDPRKLSPGAAFWTITIFRIIPVVPTPLINMGAALGRVSFLNFLLASAIGKMPAAVLYTGLGLALFQARDVKTILFIIAAGLSVMLLARFAANQWLRQKLD</sequence>
<dbReference type="EMBL" id="CAADRN010000046">
    <property type="protein sequence ID" value="VFU11840.1"/>
    <property type="molecule type" value="Genomic_DNA"/>
</dbReference>
<feature type="transmembrane region" description="Helical" evidence="6">
    <location>
        <begin position="36"/>
        <end position="57"/>
    </location>
</feature>
<evidence type="ECO:0000256" key="3">
    <source>
        <dbReference type="ARBA" id="ARBA00022692"/>
    </source>
</evidence>
<organism evidence="8">
    <name type="scientific">anaerobic digester metagenome</name>
    <dbReference type="NCBI Taxonomy" id="1263854"/>
    <lineage>
        <taxon>unclassified sequences</taxon>
        <taxon>metagenomes</taxon>
        <taxon>ecological metagenomes</taxon>
    </lineage>
</organism>
<evidence type="ECO:0000256" key="4">
    <source>
        <dbReference type="ARBA" id="ARBA00022989"/>
    </source>
</evidence>